<comment type="caution">
    <text evidence="2">The sequence shown here is derived from an EMBL/GenBank/DDBJ whole genome shotgun (WGS) entry which is preliminary data.</text>
</comment>
<name>A0A2T0MVQ5_9ACTN</name>
<dbReference type="AlphaFoldDB" id="A0A2T0MVQ5"/>
<evidence type="ECO:0000259" key="1">
    <source>
        <dbReference type="Pfam" id="PF25835"/>
    </source>
</evidence>
<evidence type="ECO:0000313" key="2">
    <source>
        <dbReference type="EMBL" id="PRX63029.1"/>
    </source>
</evidence>
<dbReference type="Proteomes" id="UP000238312">
    <property type="component" value="Unassembled WGS sequence"/>
</dbReference>
<feature type="domain" description="SaeA fourth Fn3-like" evidence="1">
    <location>
        <begin position="659"/>
        <end position="735"/>
    </location>
</feature>
<keyword evidence="3" id="KW-1185">Reference proteome</keyword>
<dbReference type="EMBL" id="PVNG01000011">
    <property type="protein sequence ID" value="PRX63029.1"/>
    <property type="molecule type" value="Genomic_DNA"/>
</dbReference>
<proteinExistence type="predicted"/>
<dbReference type="Pfam" id="PF25835">
    <property type="entry name" value="Fn3_SaeA_5th"/>
    <property type="match status" value="1"/>
</dbReference>
<gene>
    <name evidence="2" type="ORF">B0I32_11119</name>
</gene>
<dbReference type="OrthoDB" id="4494375at2"/>
<organism evidence="2 3">
    <name type="scientific">Nonomuraea fuscirosea</name>
    <dbReference type="NCBI Taxonomy" id="1291556"/>
    <lineage>
        <taxon>Bacteria</taxon>
        <taxon>Bacillati</taxon>
        <taxon>Actinomycetota</taxon>
        <taxon>Actinomycetes</taxon>
        <taxon>Streptosporangiales</taxon>
        <taxon>Streptosporangiaceae</taxon>
        <taxon>Nonomuraea</taxon>
    </lineage>
</organism>
<dbReference type="RefSeq" id="WP_106243667.1">
    <property type="nucleotide sequence ID" value="NZ_PVNG01000011.1"/>
</dbReference>
<reference evidence="2 3" key="1">
    <citation type="submission" date="2018-03" db="EMBL/GenBank/DDBJ databases">
        <title>Genomic Encyclopedia of Type Strains, Phase III (KMG-III): the genomes of soil and plant-associated and newly described type strains.</title>
        <authorList>
            <person name="Whitman W."/>
        </authorList>
    </citation>
    <scope>NUCLEOTIDE SEQUENCE [LARGE SCALE GENOMIC DNA]</scope>
    <source>
        <strain evidence="2 3">CGMCC 4.7104</strain>
    </source>
</reference>
<dbReference type="InterPro" id="IPR058694">
    <property type="entry name" value="Fn3_SaeA_4th"/>
</dbReference>
<evidence type="ECO:0000313" key="3">
    <source>
        <dbReference type="Proteomes" id="UP000238312"/>
    </source>
</evidence>
<protein>
    <recommendedName>
        <fullName evidence="1">SaeA fourth Fn3-like domain-containing protein</fullName>
    </recommendedName>
</protein>
<accession>A0A2T0MVQ5</accession>
<sequence>MPFDEERYLREVLEPARQAGGTPPLDLCRRYQITDRMSAAEVTEIVGQVRQCWRRSRQKLKFRKLIDALEVEHDQHYRAIFKAAADGDLAKLRTEIKLAAEREGKRVVDLRRRLDDAAGKLRLLPPDVVEGIGKSAGVSTQAVMALAAELGIDVREPDQLPQSSPYEPYANVRTALDLLGQRHLAGYVLAERPGGLQIMGDIPGILDRVATLEQRTQVRQRGAGTTIADGILAALRNTPDPVALLRYDIAVRLRERVREHPYDDTLMRHVTDDLGIEAGDAKRLIYAIRQESGVSGGPASRLRELVDAGRIHEAVGFLAVLSAETLSGEAAELAAEARARLAEAVRLRDAARTESDADQAWTMLDEALSRVPDLPGAEAMLARLAPRPPGAVRARLHGDVVAIVWQPSPSRAGDIDYEVYRNGVPFAETGRPNASDERPPVNTPVTYSVTARRGQATSALAVCAPLTYRPEPEDLRLSAVDGVVTGRWRVPAEVLRVVVTRDGGPVRVESTGFRDQQVRNGITYEYVISAVYSDGRGEVTTPGLRRSVTPQAKPVPVADFTVEPDPAGRDELLIRCAEPASGVLEFVLLASEPRWPFGTDVPIAEVRAAGRVLPATATREGYVLRAARVSGVLLAITVVEDTATVGAHREHVNLSVPRRVSAVRRGGTIHIGLEWPKDVPEIEVRWGSRTMVVSSAAYRSQGGIRLDIPENEAPRVELAPTTVVKGARVRGQAVRVPLSSVVPLRYDVRREGAVWRRQLVVELTSEQPATVNRFVLVVKSGRIQPGSPEDGRVLGEWSGLSAPARLVVPMPRQPKPYWVRCFAEGPVELIDPPVRVLKVG</sequence>